<dbReference type="Pfam" id="PF08448">
    <property type="entry name" value="PAS_4"/>
    <property type="match status" value="1"/>
</dbReference>
<evidence type="ECO:0000313" key="10">
    <source>
        <dbReference type="Proteomes" id="UP000326837"/>
    </source>
</evidence>
<dbReference type="PROSITE" id="PS50112">
    <property type="entry name" value="PAS"/>
    <property type="match status" value="3"/>
</dbReference>
<dbReference type="NCBIfam" id="TIGR00229">
    <property type="entry name" value="sensory_box"/>
    <property type="match status" value="3"/>
</dbReference>
<dbReference type="SMART" id="SM00448">
    <property type="entry name" value="REC"/>
    <property type="match status" value="1"/>
</dbReference>
<dbReference type="InterPro" id="IPR003661">
    <property type="entry name" value="HisK_dim/P_dom"/>
</dbReference>
<protein>
    <recommendedName>
        <fullName evidence="2">histidine kinase</fullName>
        <ecNumber evidence="2">2.7.13.3</ecNumber>
    </recommendedName>
</protein>
<dbReference type="Gene3D" id="3.30.565.10">
    <property type="entry name" value="Histidine kinase-like ATPase, C-terminal domain"/>
    <property type="match status" value="1"/>
</dbReference>
<dbReference type="InterPro" id="IPR003594">
    <property type="entry name" value="HATPase_dom"/>
</dbReference>
<dbReference type="InterPro" id="IPR000700">
    <property type="entry name" value="PAS-assoc_C"/>
</dbReference>
<dbReference type="CDD" id="cd00082">
    <property type="entry name" value="HisKA"/>
    <property type="match status" value="1"/>
</dbReference>
<feature type="domain" description="PAS" evidence="7">
    <location>
        <begin position="387"/>
        <end position="453"/>
    </location>
</feature>
<dbReference type="AlphaFoldDB" id="A0A5K7X9J1"/>
<dbReference type="SMART" id="SM00387">
    <property type="entry name" value="HATPase_c"/>
    <property type="match status" value="1"/>
</dbReference>
<feature type="domain" description="PAC" evidence="8">
    <location>
        <begin position="456"/>
        <end position="508"/>
    </location>
</feature>
<feature type="domain" description="Histidine kinase" evidence="5">
    <location>
        <begin position="521"/>
        <end position="739"/>
    </location>
</feature>
<name>A0A5K7X9J1_9BACT</name>
<dbReference type="InterPro" id="IPR013656">
    <property type="entry name" value="PAS_4"/>
</dbReference>
<dbReference type="SUPFAM" id="SSF52172">
    <property type="entry name" value="CheY-like"/>
    <property type="match status" value="1"/>
</dbReference>
<dbReference type="Gene3D" id="3.30.450.20">
    <property type="entry name" value="PAS domain"/>
    <property type="match status" value="4"/>
</dbReference>
<dbReference type="FunFam" id="3.30.450.20:FF:000099">
    <property type="entry name" value="Sensory box sensor histidine kinase"/>
    <property type="match status" value="1"/>
</dbReference>
<dbReference type="InterPro" id="IPR001789">
    <property type="entry name" value="Sig_transdc_resp-reg_receiver"/>
</dbReference>
<dbReference type="Pfam" id="PF08447">
    <property type="entry name" value="PAS_3"/>
    <property type="match status" value="1"/>
</dbReference>
<feature type="domain" description="PAS" evidence="7">
    <location>
        <begin position="258"/>
        <end position="328"/>
    </location>
</feature>
<evidence type="ECO:0000259" key="7">
    <source>
        <dbReference type="PROSITE" id="PS50112"/>
    </source>
</evidence>
<organism evidence="9 10">
    <name type="scientific">Lacipirellula parvula</name>
    <dbReference type="NCBI Taxonomy" id="2650471"/>
    <lineage>
        <taxon>Bacteria</taxon>
        <taxon>Pseudomonadati</taxon>
        <taxon>Planctomycetota</taxon>
        <taxon>Planctomycetia</taxon>
        <taxon>Pirellulales</taxon>
        <taxon>Lacipirellulaceae</taxon>
        <taxon>Lacipirellula</taxon>
    </lineage>
</organism>
<dbReference type="Pfam" id="PF00072">
    <property type="entry name" value="Response_reg"/>
    <property type="match status" value="1"/>
</dbReference>
<dbReference type="InterPro" id="IPR005467">
    <property type="entry name" value="His_kinase_dom"/>
</dbReference>
<evidence type="ECO:0000259" key="6">
    <source>
        <dbReference type="PROSITE" id="PS50110"/>
    </source>
</evidence>
<dbReference type="EMBL" id="AP021861">
    <property type="protein sequence ID" value="BBO33390.1"/>
    <property type="molecule type" value="Genomic_DNA"/>
</dbReference>
<dbReference type="InterPro" id="IPR000014">
    <property type="entry name" value="PAS"/>
</dbReference>
<comment type="catalytic activity">
    <reaction evidence="1">
        <text>ATP + protein L-histidine = ADP + protein N-phospho-L-histidine.</text>
        <dbReference type="EC" id="2.7.13.3"/>
    </reaction>
</comment>
<evidence type="ECO:0000256" key="2">
    <source>
        <dbReference type="ARBA" id="ARBA00012438"/>
    </source>
</evidence>
<dbReference type="SUPFAM" id="SSF55785">
    <property type="entry name" value="PYP-like sensor domain (PAS domain)"/>
    <property type="match status" value="4"/>
</dbReference>
<feature type="domain" description="PAS" evidence="7">
    <location>
        <begin position="133"/>
        <end position="203"/>
    </location>
</feature>
<dbReference type="InterPro" id="IPR011006">
    <property type="entry name" value="CheY-like_superfamily"/>
</dbReference>
<dbReference type="SUPFAM" id="SSF55874">
    <property type="entry name" value="ATPase domain of HSP90 chaperone/DNA topoisomerase II/histidine kinase"/>
    <property type="match status" value="1"/>
</dbReference>
<feature type="domain" description="PAC" evidence="8">
    <location>
        <begin position="205"/>
        <end position="257"/>
    </location>
</feature>
<reference evidence="10" key="1">
    <citation type="submission" date="2019-10" db="EMBL/GenBank/DDBJ databases">
        <title>Lacipirellula parvula gen. nov., sp. nov., representing a lineage of planctomycetes widespread in freshwater anoxic habitats, and description of the family Lacipirellulaceae.</title>
        <authorList>
            <person name="Dedysh S.N."/>
            <person name="Kulichevskaya I.S."/>
            <person name="Beletsky A.V."/>
            <person name="Rakitin A.L."/>
            <person name="Mardanov A.V."/>
            <person name="Ivanova A.A."/>
            <person name="Saltykova V.X."/>
            <person name="Rijpstra W.I.C."/>
            <person name="Sinninghe Damste J.S."/>
            <person name="Ravin N.V."/>
        </authorList>
    </citation>
    <scope>NUCLEOTIDE SEQUENCE [LARGE SCALE GENOMIC DNA]</scope>
    <source>
        <strain evidence="10">PX69</strain>
    </source>
</reference>
<dbReference type="EC" id="2.7.13.3" evidence="2"/>
<dbReference type="PANTHER" id="PTHR43065:SF42">
    <property type="entry name" value="TWO-COMPONENT SENSOR PPRA"/>
    <property type="match status" value="1"/>
</dbReference>
<feature type="domain" description="PAC" evidence="8">
    <location>
        <begin position="331"/>
        <end position="383"/>
    </location>
</feature>
<keyword evidence="10" id="KW-1185">Reference proteome</keyword>
<dbReference type="InterPro" id="IPR036890">
    <property type="entry name" value="HATPase_C_sf"/>
</dbReference>
<dbReference type="Pfam" id="PF13426">
    <property type="entry name" value="PAS_9"/>
    <property type="match status" value="1"/>
</dbReference>
<evidence type="ECO:0000259" key="5">
    <source>
        <dbReference type="PROSITE" id="PS50109"/>
    </source>
</evidence>
<dbReference type="InterPro" id="IPR013655">
    <property type="entry name" value="PAS_fold_3"/>
</dbReference>
<evidence type="ECO:0000259" key="8">
    <source>
        <dbReference type="PROSITE" id="PS50113"/>
    </source>
</evidence>
<dbReference type="SMART" id="SM00388">
    <property type="entry name" value="HisKA"/>
    <property type="match status" value="1"/>
</dbReference>
<accession>A0A5K7X9J1</accession>
<dbReference type="Proteomes" id="UP000326837">
    <property type="component" value="Chromosome"/>
</dbReference>
<dbReference type="CDD" id="cd00130">
    <property type="entry name" value="PAS"/>
    <property type="match status" value="4"/>
</dbReference>
<dbReference type="InterPro" id="IPR004358">
    <property type="entry name" value="Sig_transdc_His_kin-like_C"/>
</dbReference>
<dbReference type="KEGG" id="lpav:PLANPX_3002"/>
<keyword evidence="3 4" id="KW-0597">Phosphoprotein</keyword>
<dbReference type="PRINTS" id="PR00344">
    <property type="entry name" value="BCTRLSENSOR"/>
</dbReference>
<feature type="modified residue" description="4-aspartylphosphate" evidence="4">
    <location>
        <position position="812"/>
    </location>
</feature>
<dbReference type="Pfam" id="PF02518">
    <property type="entry name" value="HATPase_c"/>
    <property type="match status" value="1"/>
</dbReference>
<dbReference type="SUPFAM" id="SSF47384">
    <property type="entry name" value="Homodimeric domain of signal transducing histidine kinase"/>
    <property type="match status" value="1"/>
</dbReference>
<dbReference type="RefSeq" id="WP_152099174.1">
    <property type="nucleotide sequence ID" value="NZ_AP021861.1"/>
</dbReference>
<dbReference type="Pfam" id="PF00512">
    <property type="entry name" value="HisKA"/>
    <property type="match status" value="1"/>
</dbReference>
<evidence type="ECO:0000313" key="9">
    <source>
        <dbReference type="EMBL" id="BBO33390.1"/>
    </source>
</evidence>
<evidence type="ECO:0000256" key="3">
    <source>
        <dbReference type="ARBA" id="ARBA00022553"/>
    </source>
</evidence>
<sequence length="881" mass="97922">MKNAGRSATTGAFQIALECIPSPVLVCDHRTLQILAFNQCAIERYGFTQEEFSHMTMKAILCHGDVEAFTNAIKRIGETGVELGEWQLTTKANAAIQVRFEIRSIDWGGVDALLIKTIESEDPLPSGSDVTRASDLLLAVIETSFDALYVKDLEGKYLLFNRAAALFVGQEAEYVIGKDDTALFEPVGAGRLMARDREVMQTGQVRIEEEVLTAAGATRTYITTKTPYRDRLSNITGLIGTARDITQQKTAEQSLRQSEARYRTLVEATTAIVWNTPESGEFETEQPAWTRFTGQTFAELQGWGWLDAVHPDDRRHTEQVWSNAIHDRTIYIVEHRLRRADGEYRLMAVRAVPILNPNGSIREWVGLHFDITEQREDEQALLLRDFAVRSISQGIVITDPRSHDNPIIYANPGFEAITGYQSTEVLGRNCRFLQGPDTDPSATEELRHAVAAGIPCTVELLNYRKDGAMFWNAVTLSPVFDDKEQLTHIVGVQIDVTERRRLEERLRQSEKMEAIGQLAGGVAHDFNNMLAVINGYSASLSQSERLDESELEAVAELRAAGERAARLTRQLLAFSRQQVLKPTIVNLNEVVVETEKMLSRVIGEDIRILSALEPTLWPIRIDPGQFEQILLNLSINARDAMPQGGVLTIATSNLDRQDSSLDAVQHFVKVTVADTGCGMDKAVRERAFEPFFTTKEQGKGTGLGLASVYGIIQQSGGQILLDSEPGSGACFTILFPALPGESWKSEGETAEQSDVERGSETLLVVEDEEMVRRLLCKVLAAQGYTVLGASGGREAIEHWKARQRDIALVITDVIMPEMSGRELIDQLRRERSNLKVLFMSGYTDDAVMRHDIEEHSVHFMQKPFSPAALAAKVRDVLASES</sequence>
<dbReference type="InterPro" id="IPR035965">
    <property type="entry name" value="PAS-like_dom_sf"/>
</dbReference>
<proteinExistence type="predicted"/>
<dbReference type="PANTHER" id="PTHR43065">
    <property type="entry name" value="SENSOR HISTIDINE KINASE"/>
    <property type="match status" value="1"/>
</dbReference>
<dbReference type="Pfam" id="PF13188">
    <property type="entry name" value="PAS_8"/>
    <property type="match status" value="1"/>
</dbReference>
<dbReference type="SMART" id="SM00091">
    <property type="entry name" value="PAS"/>
    <property type="match status" value="4"/>
</dbReference>
<dbReference type="Gene3D" id="3.40.50.2300">
    <property type="match status" value="1"/>
</dbReference>
<dbReference type="PROSITE" id="PS50110">
    <property type="entry name" value="RESPONSE_REGULATORY"/>
    <property type="match status" value="1"/>
</dbReference>
<dbReference type="Gene3D" id="1.10.287.130">
    <property type="match status" value="1"/>
</dbReference>
<dbReference type="InterPro" id="IPR036097">
    <property type="entry name" value="HisK_dim/P_sf"/>
</dbReference>
<evidence type="ECO:0000256" key="4">
    <source>
        <dbReference type="PROSITE-ProRule" id="PRU00169"/>
    </source>
</evidence>
<evidence type="ECO:0000256" key="1">
    <source>
        <dbReference type="ARBA" id="ARBA00000085"/>
    </source>
</evidence>
<feature type="domain" description="Response regulatory" evidence="6">
    <location>
        <begin position="761"/>
        <end position="877"/>
    </location>
</feature>
<dbReference type="GO" id="GO:0000155">
    <property type="term" value="F:phosphorelay sensor kinase activity"/>
    <property type="evidence" value="ECO:0007669"/>
    <property type="project" value="InterPro"/>
</dbReference>
<dbReference type="PROSITE" id="PS50109">
    <property type="entry name" value="HIS_KIN"/>
    <property type="match status" value="1"/>
</dbReference>
<gene>
    <name evidence="9" type="ORF">PLANPX_3002</name>
</gene>
<dbReference type="PROSITE" id="PS50113">
    <property type="entry name" value="PAC"/>
    <property type="match status" value="3"/>
</dbReference>
<dbReference type="InterPro" id="IPR001610">
    <property type="entry name" value="PAC"/>
</dbReference>
<dbReference type="SMART" id="SM00086">
    <property type="entry name" value="PAC"/>
    <property type="match status" value="3"/>
</dbReference>